<dbReference type="Proteomes" id="UP001519460">
    <property type="component" value="Unassembled WGS sequence"/>
</dbReference>
<protein>
    <submittedName>
        <fullName evidence="2">Uncharacterized protein</fullName>
    </submittedName>
</protein>
<feature type="non-terminal residue" evidence="2">
    <location>
        <position position="1"/>
    </location>
</feature>
<comment type="caution">
    <text evidence="2">The sequence shown here is derived from an EMBL/GenBank/DDBJ whole genome shotgun (WGS) entry which is preliminary data.</text>
</comment>
<accession>A0ABD0M7N1</accession>
<evidence type="ECO:0000256" key="1">
    <source>
        <dbReference type="SAM" id="MobiDB-lite"/>
    </source>
</evidence>
<sequence length="141" mass="15600">PKITPVLKRLSCDDIRRIRNIFEDPHLDVKAAIAQEFGNPMPCVLCKQINILPAKTKPQQINSTALGAPKSLLHPSKPQTLGHSAVSDLDGFCHLAPQMSWREQHAIQLLIQMKIGESISSQRQEASSVEGNPVSTGRNYR</sequence>
<dbReference type="EMBL" id="JACVVK020000004">
    <property type="protein sequence ID" value="KAK7507384.1"/>
    <property type="molecule type" value="Genomic_DNA"/>
</dbReference>
<feature type="region of interest" description="Disordered" evidence="1">
    <location>
        <begin position="122"/>
        <end position="141"/>
    </location>
</feature>
<reference evidence="2 3" key="1">
    <citation type="journal article" date="2023" name="Sci. Data">
        <title>Genome assembly of the Korean intertidal mud-creeper Batillaria attramentaria.</title>
        <authorList>
            <person name="Patra A.K."/>
            <person name="Ho P.T."/>
            <person name="Jun S."/>
            <person name="Lee S.J."/>
            <person name="Kim Y."/>
            <person name="Won Y.J."/>
        </authorList>
    </citation>
    <scope>NUCLEOTIDE SEQUENCE [LARGE SCALE GENOMIC DNA]</scope>
    <source>
        <strain evidence="2">Wonlab-2016</strain>
    </source>
</reference>
<gene>
    <name evidence="2" type="ORF">BaRGS_00001319</name>
</gene>
<proteinExistence type="predicted"/>
<name>A0ABD0M7N1_9CAEN</name>
<keyword evidence="3" id="KW-1185">Reference proteome</keyword>
<evidence type="ECO:0000313" key="3">
    <source>
        <dbReference type="Proteomes" id="UP001519460"/>
    </source>
</evidence>
<dbReference type="AlphaFoldDB" id="A0ABD0M7N1"/>
<evidence type="ECO:0000313" key="2">
    <source>
        <dbReference type="EMBL" id="KAK7507384.1"/>
    </source>
</evidence>
<organism evidence="2 3">
    <name type="scientific">Batillaria attramentaria</name>
    <dbReference type="NCBI Taxonomy" id="370345"/>
    <lineage>
        <taxon>Eukaryota</taxon>
        <taxon>Metazoa</taxon>
        <taxon>Spiralia</taxon>
        <taxon>Lophotrochozoa</taxon>
        <taxon>Mollusca</taxon>
        <taxon>Gastropoda</taxon>
        <taxon>Caenogastropoda</taxon>
        <taxon>Sorbeoconcha</taxon>
        <taxon>Cerithioidea</taxon>
        <taxon>Batillariidae</taxon>
        <taxon>Batillaria</taxon>
    </lineage>
</organism>